<comment type="caution">
    <text evidence="2">The sequence shown here is derived from an EMBL/GenBank/DDBJ whole genome shotgun (WGS) entry which is preliminary data.</text>
</comment>
<dbReference type="EMBL" id="CAKXAJ010025957">
    <property type="protein sequence ID" value="CAH2247316.1"/>
    <property type="molecule type" value="Genomic_DNA"/>
</dbReference>
<proteinExistence type="predicted"/>
<accession>A0A8S4S2Y0</accession>
<dbReference type="Proteomes" id="UP000838756">
    <property type="component" value="Unassembled WGS sequence"/>
</dbReference>
<feature type="transmembrane region" description="Helical" evidence="1">
    <location>
        <begin position="17"/>
        <end position="33"/>
    </location>
</feature>
<evidence type="ECO:0000256" key="1">
    <source>
        <dbReference type="SAM" id="Phobius"/>
    </source>
</evidence>
<evidence type="ECO:0000313" key="2">
    <source>
        <dbReference type="EMBL" id="CAH2247316.1"/>
    </source>
</evidence>
<keyword evidence="3" id="KW-1185">Reference proteome</keyword>
<dbReference type="AlphaFoldDB" id="A0A8S4S2Y0"/>
<keyword evidence="1" id="KW-0812">Transmembrane</keyword>
<reference evidence="2" key="1">
    <citation type="submission" date="2022-03" db="EMBL/GenBank/DDBJ databases">
        <authorList>
            <person name="Lindestad O."/>
        </authorList>
    </citation>
    <scope>NUCLEOTIDE SEQUENCE</scope>
</reference>
<keyword evidence="1" id="KW-0472">Membrane</keyword>
<evidence type="ECO:0000313" key="3">
    <source>
        <dbReference type="Proteomes" id="UP000838756"/>
    </source>
</evidence>
<gene>
    <name evidence="2" type="primary">jg15474</name>
    <name evidence="2" type="ORF">PAEG_LOCUS21551</name>
</gene>
<organism evidence="2 3">
    <name type="scientific">Pararge aegeria aegeria</name>
    <dbReference type="NCBI Taxonomy" id="348720"/>
    <lineage>
        <taxon>Eukaryota</taxon>
        <taxon>Metazoa</taxon>
        <taxon>Ecdysozoa</taxon>
        <taxon>Arthropoda</taxon>
        <taxon>Hexapoda</taxon>
        <taxon>Insecta</taxon>
        <taxon>Pterygota</taxon>
        <taxon>Neoptera</taxon>
        <taxon>Endopterygota</taxon>
        <taxon>Lepidoptera</taxon>
        <taxon>Glossata</taxon>
        <taxon>Ditrysia</taxon>
        <taxon>Papilionoidea</taxon>
        <taxon>Nymphalidae</taxon>
        <taxon>Satyrinae</taxon>
        <taxon>Satyrini</taxon>
        <taxon>Parargina</taxon>
        <taxon>Pararge</taxon>
    </lineage>
</organism>
<sequence>MDPSHSERRRVSDNDDVINHIIIIIIIIIIISTERPREFQIPRFCAAWIQRLPATRLMSSVHLVGGRTTLRLPGRCCHSSMLESNYK</sequence>
<dbReference type="OrthoDB" id="7481104at2759"/>
<protein>
    <submittedName>
        <fullName evidence="2">Jg15474 protein</fullName>
    </submittedName>
</protein>
<name>A0A8S4S2Y0_9NEOP</name>
<keyword evidence="1" id="KW-1133">Transmembrane helix</keyword>